<accession>A0ABR6ZL17</accession>
<keyword evidence="1" id="KW-0175">Coiled coil</keyword>
<feature type="domain" description="Pyridoxamine 5'-phosphate oxidase N-terminal" evidence="2">
    <location>
        <begin position="45"/>
        <end position="151"/>
    </location>
</feature>
<keyword evidence="4" id="KW-1185">Reference proteome</keyword>
<dbReference type="Gene3D" id="2.30.110.10">
    <property type="entry name" value="Electron Transport, Fmn-binding Protein, Chain A"/>
    <property type="match status" value="1"/>
</dbReference>
<organism evidence="3 4">
    <name type="scientific">Undibacterium hunanense</name>
    <dbReference type="NCBI Taxonomy" id="2762292"/>
    <lineage>
        <taxon>Bacteria</taxon>
        <taxon>Pseudomonadati</taxon>
        <taxon>Pseudomonadota</taxon>
        <taxon>Betaproteobacteria</taxon>
        <taxon>Burkholderiales</taxon>
        <taxon>Oxalobacteraceae</taxon>
        <taxon>Undibacterium</taxon>
    </lineage>
</organism>
<comment type="caution">
    <text evidence="3">The sequence shown here is derived from an EMBL/GenBank/DDBJ whole genome shotgun (WGS) entry which is preliminary data.</text>
</comment>
<evidence type="ECO:0000256" key="1">
    <source>
        <dbReference type="SAM" id="Coils"/>
    </source>
</evidence>
<feature type="coiled-coil region" evidence="1">
    <location>
        <begin position="176"/>
        <end position="214"/>
    </location>
</feature>
<name>A0ABR6ZL17_9BURK</name>
<reference evidence="3 4" key="1">
    <citation type="submission" date="2020-08" db="EMBL/GenBank/DDBJ databases">
        <title>Novel species isolated from subtropical streams in China.</title>
        <authorList>
            <person name="Lu H."/>
        </authorList>
    </citation>
    <scope>NUCLEOTIDE SEQUENCE [LARGE SCALE GENOMIC DNA]</scope>
    <source>
        <strain evidence="3 4">CY18W</strain>
    </source>
</reference>
<dbReference type="PANTHER" id="PTHR42815">
    <property type="entry name" value="FAD-BINDING, PUTATIVE (AFU_ORTHOLOGUE AFUA_6G07600)-RELATED"/>
    <property type="match status" value="1"/>
</dbReference>
<evidence type="ECO:0000313" key="4">
    <source>
        <dbReference type="Proteomes" id="UP000650424"/>
    </source>
</evidence>
<proteinExistence type="predicted"/>
<sequence>MSRAFADISFTPSVKAAQSLYGSREDNLGFELVDEKRDHLLERDSEFLQARDSFYQATVSENGWPYVQHRGGPAGFLKVFDAKTIGYADFAGNAQYLSVGNLFANDRISLILIDYPRRRRMKIWGRARIVHEHEEPELIARLAMPAYRARIERAIIITIEAVEWNCPQHITPRFTGAEVQEMMATVLEENQQLKQQLKQQLQRLQQSLAAGRGVGSAM</sequence>
<evidence type="ECO:0000259" key="2">
    <source>
        <dbReference type="Pfam" id="PF01243"/>
    </source>
</evidence>
<dbReference type="RefSeq" id="WP_186945850.1">
    <property type="nucleotide sequence ID" value="NZ_JACOGF010000002.1"/>
</dbReference>
<dbReference type="SUPFAM" id="SSF50475">
    <property type="entry name" value="FMN-binding split barrel"/>
    <property type="match status" value="1"/>
</dbReference>
<dbReference type="Pfam" id="PF01243">
    <property type="entry name" value="PNPOx_N"/>
    <property type="match status" value="1"/>
</dbReference>
<gene>
    <name evidence="3" type="ORF">H8L32_03775</name>
</gene>
<dbReference type="InterPro" id="IPR012349">
    <property type="entry name" value="Split_barrel_FMN-bd"/>
</dbReference>
<dbReference type="EMBL" id="JACOGF010000002">
    <property type="protein sequence ID" value="MBC3916596.1"/>
    <property type="molecule type" value="Genomic_DNA"/>
</dbReference>
<evidence type="ECO:0000313" key="3">
    <source>
        <dbReference type="EMBL" id="MBC3916596.1"/>
    </source>
</evidence>
<dbReference type="InterPro" id="IPR011576">
    <property type="entry name" value="Pyridox_Oxase_N"/>
</dbReference>
<dbReference type="PANTHER" id="PTHR42815:SF2">
    <property type="entry name" value="FAD-BINDING, PUTATIVE (AFU_ORTHOLOGUE AFUA_6G07600)-RELATED"/>
    <property type="match status" value="1"/>
</dbReference>
<protein>
    <submittedName>
        <fullName evidence="3">Pyridoxamine 5'-phosphate oxidase family protein</fullName>
    </submittedName>
</protein>
<dbReference type="Proteomes" id="UP000650424">
    <property type="component" value="Unassembled WGS sequence"/>
</dbReference>